<keyword evidence="2" id="KW-1185">Reference proteome</keyword>
<evidence type="ECO:0000313" key="1">
    <source>
        <dbReference type="EMBL" id="GII50454.1"/>
    </source>
</evidence>
<gene>
    <name evidence="1" type="ORF">Psi02_68780</name>
</gene>
<sequence length="132" mass="13643">MDREPHSGRAFVRAFAPAGPNRPAVVVLCRTGNRRCLRELGAGMEEEGVPFRTGDGTGGSAVELAFAAAQASDLDVGVGMDAAGNVCVHHAKLPPDMPALTGRAADARTMGHNAARLVVGIPFKDAPVRTGQ</sequence>
<organism evidence="1 2">
    <name type="scientific">Planotetraspora silvatica</name>
    <dbReference type="NCBI Taxonomy" id="234614"/>
    <lineage>
        <taxon>Bacteria</taxon>
        <taxon>Bacillati</taxon>
        <taxon>Actinomycetota</taxon>
        <taxon>Actinomycetes</taxon>
        <taxon>Streptosporangiales</taxon>
        <taxon>Streptosporangiaceae</taxon>
        <taxon>Planotetraspora</taxon>
    </lineage>
</organism>
<evidence type="ECO:0000313" key="2">
    <source>
        <dbReference type="Proteomes" id="UP000644610"/>
    </source>
</evidence>
<name>A0A8J3UR80_9ACTN</name>
<dbReference type="Proteomes" id="UP000644610">
    <property type="component" value="Unassembled WGS sequence"/>
</dbReference>
<dbReference type="SUPFAM" id="SSF52968">
    <property type="entry name" value="B12-dependent dehydatase associated subunit"/>
    <property type="match status" value="1"/>
</dbReference>
<dbReference type="EMBL" id="BOOQ01000052">
    <property type="protein sequence ID" value="GII50454.1"/>
    <property type="molecule type" value="Genomic_DNA"/>
</dbReference>
<reference evidence="1" key="1">
    <citation type="submission" date="2021-01" db="EMBL/GenBank/DDBJ databases">
        <title>Whole genome shotgun sequence of Planotetraspora silvatica NBRC 100141.</title>
        <authorList>
            <person name="Komaki H."/>
            <person name="Tamura T."/>
        </authorList>
    </citation>
    <scope>NUCLEOTIDE SEQUENCE</scope>
    <source>
        <strain evidence="1">NBRC 100141</strain>
    </source>
</reference>
<dbReference type="Gene3D" id="3.40.50.10150">
    <property type="entry name" value="B12-dependent dehydatase associated subunit"/>
    <property type="match status" value="1"/>
</dbReference>
<dbReference type="InterPro" id="IPR010254">
    <property type="entry name" value="B12-dep_deHydtase_bsu"/>
</dbReference>
<dbReference type="RefSeq" id="WP_203979954.1">
    <property type="nucleotide sequence ID" value="NZ_BAAAKY010000076.1"/>
</dbReference>
<evidence type="ECO:0008006" key="3">
    <source>
        <dbReference type="Google" id="ProtNLM"/>
    </source>
</evidence>
<protein>
    <recommendedName>
        <fullName evidence="3">PduH protein</fullName>
    </recommendedName>
</protein>
<dbReference type="AlphaFoldDB" id="A0A8J3UR80"/>
<proteinExistence type="predicted"/>
<comment type="caution">
    <text evidence="1">The sequence shown here is derived from an EMBL/GenBank/DDBJ whole genome shotgun (WGS) entry which is preliminary data.</text>
</comment>
<dbReference type="Pfam" id="PF02288">
    <property type="entry name" value="Dehydratase_MU"/>
    <property type="match status" value="1"/>
</dbReference>
<accession>A0A8J3UR80</accession>
<dbReference type="InterPro" id="IPR003208">
    <property type="entry name" value="Dehydtase/Dehydtase_re"/>
</dbReference>